<proteinExistence type="predicted"/>
<dbReference type="InterPro" id="IPR014721">
    <property type="entry name" value="Ribsml_uS5_D2-typ_fold_subgr"/>
</dbReference>
<protein>
    <submittedName>
        <fullName evidence="1">GYDIA family GHMP kinase</fullName>
    </submittedName>
</protein>
<name>A0ABV9N789_9FLAO</name>
<keyword evidence="1" id="KW-0418">Kinase</keyword>
<dbReference type="InterPro" id="IPR047765">
    <property type="entry name" value="GHMP_GYDIA-like"/>
</dbReference>
<organism evidence="1 2">
    <name type="scientific">Geojedonia litorea</name>
    <dbReference type="NCBI Taxonomy" id="1268269"/>
    <lineage>
        <taxon>Bacteria</taxon>
        <taxon>Pseudomonadati</taxon>
        <taxon>Bacteroidota</taxon>
        <taxon>Flavobacteriia</taxon>
        <taxon>Flavobacteriales</taxon>
        <taxon>Flavobacteriaceae</taxon>
        <taxon>Geojedonia</taxon>
    </lineage>
</organism>
<dbReference type="NCBIfam" id="NF040656">
    <property type="entry name" value="GHMP_GYDIA"/>
    <property type="match status" value="1"/>
</dbReference>
<dbReference type="GO" id="GO:0016301">
    <property type="term" value="F:kinase activity"/>
    <property type="evidence" value="ECO:0007669"/>
    <property type="project" value="UniProtKB-KW"/>
</dbReference>
<evidence type="ECO:0000313" key="2">
    <source>
        <dbReference type="Proteomes" id="UP001595953"/>
    </source>
</evidence>
<dbReference type="RefSeq" id="WP_387964669.1">
    <property type="nucleotide sequence ID" value="NZ_JBHSGP010000014.1"/>
</dbReference>
<comment type="caution">
    <text evidence="1">The sequence shown here is derived from an EMBL/GenBank/DDBJ whole genome shotgun (WGS) entry which is preliminary data.</text>
</comment>
<keyword evidence="1" id="KW-0808">Transferase</keyword>
<evidence type="ECO:0000313" key="1">
    <source>
        <dbReference type="EMBL" id="MFC4723354.1"/>
    </source>
</evidence>
<dbReference type="EMBL" id="JBHSGP010000014">
    <property type="protein sequence ID" value="MFC4723354.1"/>
    <property type="molecule type" value="Genomic_DNA"/>
</dbReference>
<dbReference type="Proteomes" id="UP001595953">
    <property type="component" value="Unassembled WGS sequence"/>
</dbReference>
<sequence>MKTKAFLSHGKLLLTGEYVVLDGALSLAIPAKFGQTLSISPTSNKQKLYWKSLDELNKVWFEDEFSFENGVLISRNDNNISTRLIQILTEAKKLNPRFSPLGFNAETKLNFPRNWGLGTSSTLINSVAAWANVDPYKLLERTFGGSGYDIACASSELPLTYQFHGNQRIVTKADFYPNFKDDLYFIYLNKKQNSREGISNYRNLNPQVKTSVEAISSITKQLLKCQNLVEFESLIYQHEQIISKLIKQKPVQELLFEDYTLGQIKSLGAWGGDFILATSKSNPSAYFQGKGYPIVISYSDMVLP</sequence>
<gene>
    <name evidence="1" type="ORF">ACFO5O_13545</name>
</gene>
<dbReference type="Gene3D" id="3.30.230.10">
    <property type="match status" value="1"/>
</dbReference>
<dbReference type="InterPro" id="IPR020568">
    <property type="entry name" value="Ribosomal_Su5_D2-typ_SF"/>
</dbReference>
<keyword evidence="2" id="KW-1185">Reference proteome</keyword>
<accession>A0ABV9N789</accession>
<reference evidence="2" key="1">
    <citation type="journal article" date="2019" name="Int. J. Syst. Evol. Microbiol.">
        <title>The Global Catalogue of Microorganisms (GCM) 10K type strain sequencing project: providing services to taxonomists for standard genome sequencing and annotation.</title>
        <authorList>
            <consortium name="The Broad Institute Genomics Platform"/>
            <consortium name="The Broad Institute Genome Sequencing Center for Infectious Disease"/>
            <person name="Wu L."/>
            <person name="Ma J."/>
        </authorList>
    </citation>
    <scope>NUCLEOTIDE SEQUENCE [LARGE SCALE GENOMIC DNA]</scope>
    <source>
        <strain evidence="2">CCUG 63682</strain>
    </source>
</reference>
<dbReference type="SUPFAM" id="SSF54211">
    <property type="entry name" value="Ribosomal protein S5 domain 2-like"/>
    <property type="match status" value="1"/>
</dbReference>